<dbReference type="eggNOG" id="COG0746">
    <property type="taxonomic scope" value="Bacteria"/>
</dbReference>
<dbReference type="RefSeq" id="WP_014463373.1">
    <property type="nucleotide sequence ID" value="NC_017167.1"/>
</dbReference>
<evidence type="ECO:0000256" key="1">
    <source>
        <dbReference type="ARBA" id="ARBA00022679"/>
    </source>
</evidence>
<dbReference type="Proteomes" id="UP000000292">
    <property type="component" value="Chromosome"/>
</dbReference>
<proteinExistence type="predicted"/>
<dbReference type="GO" id="GO:0016779">
    <property type="term" value="F:nucleotidyltransferase activity"/>
    <property type="evidence" value="ECO:0007669"/>
    <property type="project" value="TreeGrafter"/>
</dbReference>
<dbReference type="EMBL" id="CP002902">
    <property type="protein sequence ID" value="AEJ42464.1"/>
    <property type="molecule type" value="Genomic_DNA"/>
</dbReference>
<gene>
    <name evidence="3" type="ordered locus">TC41_0501</name>
</gene>
<feature type="domain" description="MobA-like NTP transferase" evidence="2">
    <location>
        <begin position="5"/>
        <end position="168"/>
    </location>
</feature>
<dbReference type="AlphaFoldDB" id="F8ICI8"/>
<protein>
    <submittedName>
        <fullName evidence="3">Molybdopterin-guanine dinucleotide biosynthesis protein A</fullName>
    </submittedName>
</protein>
<organism evidence="3 4">
    <name type="scientific">Alicyclobacillus acidocaldarius (strain Tc-4-1)</name>
    <name type="common">Bacillus acidocaldarius</name>
    <dbReference type="NCBI Taxonomy" id="1048834"/>
    <lineage>
        <taxon>Bacteria</taxon>
        <taxon>Bacillati</taxon>
        <taxon>Bacillota</taxon>
        <taxon>Bacilli</taxon>
        <taxon>Bacillales</taxon>
        <taxon>Alicyclobacillaceae</taxon>
        <taxon>Alicyclobacillus</taxon>
    </lineage>
</organism>
<dbReference type="SUPFAM" id="SSF53448">
    <property type="entry name" value="Nucleotide-diphospho-sugar transferases"/>
    <property type="match status" value="1"/>
</dbReference>
<sequence>MVKWAAVLAGGASRRMAERGNKLLLPREPGGIPMAGHVVRVAESVAPRVAVLYADESVRSAVEPWLTGEIAWMKDEECYQGPLAALGRFAAREPSDVSPLLVLAGDLPGISTDAVRSLVDALTRTGADVAAAEREGRMQPLVAVYAERAVRAIADAAARGEKRILKALEGLSICTVAFDDAWAVRPVHRPEDYEAWLTREGKA</sequence>
<name>F8ICI8_ALIAT</name>
<dbReference type="STRING" id="1048834.TC41_0501"/>
<dbReference type="Gene3D" id="3.90.550.10">
    <property type="entry name" value="Spore Coat Polysaccharide Biosynthesis Protein SpsA, Chain A"/>
    <property type="match status" value="1"/>
</dbReference>
<dbReference type="KEGG" id="aad:TC41_0501"/>
<dbReference type="PATRIC" id="fig|1048834.4.peg.469"/>
<dbReference type="InterPro" id="IPR029044">
    <property type="entry name" value="Nucleotide-diphossugar_trans"/>
</dbReference>
<evidence type="ECO:0000259" key="2">
    <source>
        <dbReference type="Pfam" id="PF12804"/>
    </source>
</evidence>
<dbReference type="Pfam" id="PF12804">
    <property type="entry name" value="NTP_transf_3"/>
    <property type="match status" value="1"/>
</dbReference>
<dbReference type="PANTHER" id="PTHR19136:SF81">
    <property type="entry name" value="MOLYBDENUM COFACTOR GUANYLYLTRANSFERASE"/>
    <property type="match status" value="1"/>
</dbReference>
<evidence type="ECO:0000313" key="3">
    <source>
        <dbReference type="EMBL" id="AEJ42464.1"/>
    </source>
</evidence>
<accession>F8ICI8</accession>
<reference evidence="4" key="2">
    <citation type="submission" date="2011-06" db="EMBL/GenBank/DDBJ databases">
        <title>The complete genome sequence of Alicyclobacillus acidocaldarius sp. Tc-4-1.</title>
        <authorList>
            <person name="Chen Y."/>
            <person name="He Y."/>
            <person name="Dong Z."/>
            <person name="Hu S."/>
        </authorList>
    </citation>
    <scope>NUCLEOTIDE SEQUENCE [LARGE SCALE GENOMIC DNA]</scope>
    <source>
        <strain evidence="4">Tc-4-1</strain>
    </source>
</reference>
<dbReference type="InterPro" id="IPR025877">
    <property type="entry name" value="MobA-like_NTP_Trfase"/>
</dbReference>
<keyword evidence="1" id="KW-0808">Transferase</keyword>
<dbReference type="PANTHER" id="PTHR19136">
    <property type="entry name" value="MOLYBDENUM COFACTOR GUANYLYLTRANSFERASE"/>
    <property type="match status" value="1"/>
</dbReference>
<reference evidence="3 4" key="1">
    <citation type="journal article" date="2011" name="J. Bacteriol.">
        <title>Complete Genome Sequence of Alicyclobacillus acidocaldarius Strain Tc-4-1.</title>
        <authorList>
            <person name="Chen Y."/>
            <person name="He Y."/>
            <person name="Zhang B."/>
            <person name="Yang J."/>
            <person name="Li W."/>
            <person name="Dong Z."/>
            <person name="Hu S."/>
        </authorList>
    </citation>
    <scope>NUCLEOTIDE SEQUENCE [LARGE SCALE GENOMIC DNA]</scope>
    <source>
        <strain evidence="3 4">Tc-4-1</strain>
    </source>
</reference>
<dbReference type="HOGENOM" id="CLU_055597_3_2_9"/>
<evidence type="ECO:0000313" key="4">
    <source>
        <dbReference type="Proteomes" id="UP000000292"/>
    </source>
</evidence>